<dbReference type="Gene3D" id="3.40.1420.30">
    <property type="match status" value="1"/>
</dbReference>
<dbReference type="SUPFAM" id="SSF160574">
    <property type="entry name" value="BT0923-like"/>
    <property type="match status" value="1"/>
</dbReference>
<proteinExistence type="predicted"/>
<protein>
    <recommendedName>
        <fullName evidence="3">PepSY domain-containing protein</fullName>
    </recommendedName>
</protein>
<dbReference type="Proteomes" id="UP000276603">
    <property type="component" value="Unassembled WGS sequence"/>
</dbReference>
<accession>A0A3B0CG30</accession>
<gene>
    <name evidence="1" type="ORF">D7Z94_04860</name>
</gene>
<reference evidence="1 2" key="1">
    <citation type="submission" date="2018-10" db="EMBL/GenBank/DDBJ databases">
        <title>Ulvibacterium marinum gen. nov., sp. nov., a novel marine bacterium of the family Flavobacteriaceae, isolated from a culture of the green alga Ulva prolifera.</title>
        <authorList>
            <person name="Zhang Z."/>
        </authorList>
    </citation>
    <scope>NUCLEOTIDE SEQUENCE [LARGE SCALE GENOMIC DNA]</scope>
    <source>
        <strain evidence="1 2">CCMM003</strain>
    </source>
</reference>
<keyword evidence="2" id="KW-1185">Reference proteome</keyword>
<evidence type="ECO:0000313" key="1">
    <source>
        <dbReference type="EMBL" id="RKN83169.1"/>
    </source>
</evidence>
<dbReference type="RefSeq" id="WP_120710377.1">
    <property type="nucleotide sequence ID" value="NZ_RBCJ01000001.1"/>
</dbReference>
<dbReference type="OrthoDB" id="943438at2"/>
<dbReference type="EMBL" id="RBCJ01000001">
    <property type="protein sequence ID" value="RKN83169.1"/>
    <property type="molecule type" value="Genomic_DNA"/>
</dbReference>
<comment type="caution">
    <text evidence="1">The sequence shown here is derived from an EMBL/GenBank/DDBJ whole genome shotgun (WGS) entry which is preliminary data.</text>
</comment>
<evidence type="ECO:0000313" key="2">
    <source>
        <dbReference type="Proteomes" id="UP000276603"/>
    </source>
</evidence>
<sequence length="194" mass="23146">MKFNILFLFILFMVCFPSYGQNKYEREFRILKKQFPEKALHYISEEIQGAKRVRFYKEIDSAKISFEAKFKKDKLNYSVEFDENGKLEDIEIIVKQIDIPNASWANIQHYLSTTFKKSKIRKIQQQYPVTDSESPETTIKNAFQNLLLPSINYELMVSGKKEREYEQFEILFDAEGNLRKLRKSLPPNYDHVLY</sequence>
<evidence type="ECO:0008006" key="3">
    <source>
        <dbReference type="Google" id="ProtNLM"/>
    </source>
</evidence>
<name>A0A3B0CG30_9FLAO</name>
<organism evidence="1 2">
    <name type="scientific">Ulvibacterium marinum</name>
    <dbReference type="NCBI Taxonomy" id="2419782"/>
    <lineage>
        <taxon>Bacteria</taxon>
        <taxon>Pseudomonadati</taxon>
        <taxon>Bacteroidota</taxon>
        <taxon>Flavobacteriia</taxon>
        <taxon>Flavobacteriales</taxon>
        <taxon>Flavobacteriaceae</taxon>
        <taxon>Ulvibacterium</taxon>
    </lineage>
</organism>
<dbReference type="AlphaFoldDB" id="A0A3B0CG30"/>